<evidence type="ECO:0000256" key="3">
    <source>
        <dbReference type="ARBA" id="ARBA00023082"/>
    </source>
</evidence>
<feature type="domain" description="RNA polymerase sigma factor 70 region 4 type 2" evidence="6">
    <location>
        <begin position="130"/>
        <end position="169"/>
    </location>
</feature>
<evidence type="ECO:0000259" key="6">
    <source>
        <dbReference type="Pfam" id="PF08281"/>
    </source>
</evidence>
<accession>A0A401U7T5</accession>
<dbReference type="OrthoDB" id="9790423at2"/>
<keyword evidence="3" id="KW-0731">Sigma factor</keyword>
<evidence type="ECO:0000313" key="8">
    <source>
        <dbReference type="Proteomes" id="UP000288227"/>
    </source>
</evidence>
<comment type="similarity">
    <text evidence="1">Belongs to the sigma-70 factor family. ECF subfamily.</text>
</comment>
<feature type="domain" description="RNA polymerase sigma-70 region 2" evidence="5">
    <location>
        <begin position="26"/>
        <end position="95"/>
    </location>
</feature>
<dbReference type="GO" id="GO:0003677">
    <property type="term" value="F:DNA binding"/>
    <property type="evidence" value="ECO:0007669"/>
    <property type="project" value="InterPro"/>
</dbReference>
<dbReference type="InterPro" id="IPR013249">
    <property type="entry name" value="RNA_pol_sigma70_r4_t2"/>
</dbReference>
<dbReference type="InterPro" id="IPR014284">
    <property type="entry name" value="RNA_pol_sigma-70_dom"/>
</dbReference>
<dbReference type="SUPFAM" id="SSF88946">
    <property type="entry name" value="Sigma2 domain of RNA polymerase sigma factors"/>
    <property type="match status" value="1"/>
</dbReference>
<protein>
    <submittedName>
        <fullName evidence="7">RNA polymerase sigma factor</fullName>
    </submittedName>
</protein>
<evidence type="ECO:0000256" key="2">
    <source>
        <dbReference type="ARBA" id="ARBA00023015"/>
    </source>
</evidence>
<dbReference type="InterPro" id="IPR039425">
    <property type="entry name" value="RNA_pol_sigma-70-like"/>
</dbReference>
<dbReference type="PANTHER" id="PTHR43133">
    <property type="entry name" value="RNA POLYMERASE ECF-TYPE SIGMA FACTO"/>
    <property type="match status" value="1"/>
</dbReference>
<dbReference type="Gene3D" id="1.10.1740.10">
    <property type="match status" value="1"/>
</dbReference>
<dbReference type="InterPro" id="IPR007627">
    <property type="entry name" value="RNA_pol_sigma70_r2"/>
</dbReference>
<gene>
    <name evidence="7" type="ORF">SanaruYs_11780</name>
</gene>
<proteinExistence type="inferred from homology"/>
<evidence type="ECO:0000256" key="4">
    <source>
        <dbReference type="ARBA" id="ARBA00023163"/>
    </source>
</evidence>
<dbReference type="Proteomes" id="UP000288227">
    <property type="component" value="Unassembled WGS sequence"/>
</dbReference>
<dbReference type="Gene3D" id="1.10.10.10">
    <property type="entry name" value="Winged helix-like DNA-binding domain superfamily/Winged helix DNA-binding domain"/>
    <property type="match status" value="1"/>
</dbReference>
<dbReference type="PANTHER" id="PTHR43133:SF51">
    <property type="entry name" value="RNA POLYMERASE SIGMA FACTOR"/>
    <property type="match status" value="1"/>
</dbReference>
<organism evidence="7 8">
    <name type="scientific">Chryseotalea sanaruensis</name>
    <dbReference type="NCBI Taxonomy" id="2482724"/>
    <lineage>
        <taxon>Bacteria</taxon>
        <taxon>Pseudomonadati</taxon>
        <taxon>Bacteroidota</taxon>
        <taxon>Cytophagia</taxon>
        <taxon>Cytophagales</taxon>
        <taxon>Chryseotaleaceae</taxon>
        <taxon>Chryseotalea</taxon>
    </lineage>
</organism>
<dbReference type="InterPro" id="IPR013324">
    <property type="entry name" value="RNA_pol_sigma_r3/r4-like"/>
</dbReference>
<dbReference type="GO" id="GO:0006352">
    <property type="term" value="P:DNA-templated transcription initiation"/>
    <property type="evidence" value="ECO:0007669"/>
    <property type="project" value="InterPro"/>
</dbReference>
<dbReference type="SUPFAM" id="SSF88659">
    <property type="entry name" value="Sigma3 and sigma4 domains of RNA polymerase sigma factors"/>
    <property type="match status" value="1"/>
</dbReference>
<dbReference type="InterPro" id="IPR036388">
    <property type="entry name" value="WH-like_DNA-bd_sf"/>
</dbReference>
<keyword evidence="8" id="KW-1185">Reference proteome</keyword>
<comment type="caution">
    <text evidence="7">The sequence shown here is derived from an EMBL/GenBank/DDBJ whole genome shotgun (WGS) entry which is preliminary data.</text>
</comment>
<dbReference type="AlphaFoldDB" id="A0A401U7T5"/>
<dbReference type="GO" id="GO:0016987">
    <property type="term" value="F:sigma factor activity"/>
    <property type="evidence" value="ECO:0007669"/>
    <property type="project" value="UniProtKB-KW"/>
</dbReference>
<keyword evidence="2" id="KW-0805">Transcription regulation</keyword>
<evidence type="ECO:0000259" key="5">
    <source>
        <dbReference type="Pfam" id="PF04542"/>
    </source>
</evidence>
<dbReference type="RefSeq" id="WP_127121611.1">
    <property type="nucleotide sequence ID" value="NZ_BHXQ01000002.1"/>
</dbReference>
<dbReference type="InterPro" id="IPR013325">
    <property type="entry name" value="RNA_pol_sigma_r2"/>
</dbReference>
<dbReference type="Pfam" id="PF04542">
    <property type="entry name" value="Sigma70_r2"/>
    <property type="match status" value="1"/>
</dbReference>
<dbReference type="Pfam" id="PF08281">
    <property type="entry name" value="Sigma70_r4_2"/>
    <property type="match status" value="1"/>
</dbReference>
<reference evidence="7 8" key="1">
    <citation type="submission" date="2018-11" db="EMBL/GenBank/DDBJ databases">
        <title>Chryseotalea sanarue gen. nov., sp., nov., a member of the family Cytophagaceae, isolated from a brackish lake in Hamamatsu Japan.</title>
        <authorList>
            <person name="Maejima Y."/>
            <person name="Iino T."/>
            <person name="Muraguchi Y."/>
            <person name="Fukuda K."/>
            <person name="Ohkuma M."/>
            <person name="Moriuchi R."/>
            <person name="Dohra H."/>
            <person name="Kimbara K."/>
            <person name="Shintani M."/>
        </authorList>
    </citation>
    <scope>NUCLEOTIDE SEQUENCE [LARGE SCALE GENOMIC DNA]</scope>
    <source>
        <strain evidence="7 8">Ys</strain>
    </source>
</reference>
<keyword evidence="4" id="KW-0804">Transcription</keyword>
<evidence type="ECO:0000313" key="7">
    <source>
        <dbReference type="EMBL" id="GCC50959.1"/>
    </source>
</evidence>
<dbReference type="CDD" id="cd06171">
    <property type="entry name" value="Sigma70_r4"/>
    <property type="match status" value="1"/>
</dbReference>
<dbReference type="NCBIfam" id="TIGR02937">
    <property type="entry name" value="sigma70-ECF"/>
    <property type="match status" value="1"/>
</dbReference>
<evidence type="ECO:0000256" key="1">
    <source>
        <dbReference type="ARBA" id="ARBA00010641"/>
    </source>
</evidence>
<sequence length="216" mass="25095">MINKGCSDSELVSLYQDGNDGAFEILLHRHKSRLYTAIYLIVKDRYRAEDLLQETFIKAVNTIKGGRYNDEGKFSAWIGRIAHNLAIDSFRKQKRYPEIVLEDGSKVFNSMEFAEASMEDKQVLQESKAKLRMLIKELPVEQKQVLIMRHYLNMSFQEIAERTDVSINTALGRMRYALINLRKKMINNRAYDKNFYPERPDPVFVPRDYGEGDGGN</sequence>
<name>A0A401U7T5_9BACT</name>
<dbReference type="EMBL" id="BHXQ01000002">
    <property type="protein sequence ID" value="GCC50959.1"/>
    <property type="molecule type" value="Genomic_DNA"/>
</dbReference>